<evidence type="ECO:0000256" key="1">
    <source>
        <dbReference type="SAM" id="MobiDB-lite"/>
    </source>
</evidence>
<accession>A0A445MKQ0</accession>
<protein>
    <submittedName>
        <fullName evidence="2">Uncharacterized protein</fullName>
    </submittedName>
</protein>
<organism evidence="2">
    <name type="scientific">Ensete ventricosum</name>
    <name type="common">Abyssinian banana</name>
    <name type="synonym">Musa ensete</name>
    <dbReference type="NCBI Taxonomy" id="4639"/>
    <lineage>
        <taxon>Eukaryota</taxon>
        <taxon>Viridiplantae</taxon>
        <taxon>Streptophyta</taxon>
        <taxon>Embryophyta</taxon>
        <taxon>Tracheophyta</taxon>
        <taxon>Spermatophyta</taxon>
        <taxon>Magnoliopsida</taxon>
        <taxon>Liliopsida</taxon>
        <taxon>Zingiberales</taxon>
        <taxon>Musaceae</taxon>
        <taxon>Ensete</taxon>
    </lineage>
</organism>
<dbReference type="AlphaFoldDB" id="A0A445MKQ0"/>
<dbReference type="EMBL" id="KV876391">
    <property type="protein sequence ID" value="RZR74783.1"/>
    <property type="molecule type" value="Genomic_DNA"/>
</dbReference>
<gene>
    <name evidence="2" type="ORF">BHM03_00043391</name>
</gene>
<feature type="region of interest" description="Disordered" evidence="1">
    <location>
        <begin position="177"/>
        <end position="230"/>
    </location>
</feature>
<reference evidence="2" key="1">
    <citation type="journal article" date="2018" name="Data Brief">
        <title>Genome sequence data from 17 accessions of Ensete ventricosum, a staple food crop for millions in Ethiopia.</title>
        <authorList>
            <person name="Yemataw Z."/>
            <person name="Muzemil S."/>
            <person name="Ambachew D."/>
            <person name="Tripathi L."/>
            <person name="Tesfaye K."/>
            <person name="Chala A."/>
            <person name="Farbos A."/>
            <person name="O'Neill P."/>
            <person name="Moore K."/>
            <person name="Grant M."/>
            <person name="Studholme D.J."/>
        </authorList>
    </citation>
    <scope>NUCLEOTIDE SEQUENCE [LARGE SCALE GENOMIC DNA]</scope>
    <source>
        <tissue evidence="2">Leaf</tissue>
    </source>
</reference>
<evidence type="ECO:0000313" key="2">
    <source>
        <dbReference type="EMBL" id="RZR74783.1"/>
    </source>
</evidence>
<dbReference type="Proteomes" id="UP000290560">
    <property type="component" value="Unassembled WGS sequence"/>
</dbReference>
<sequence length="230" mass="25792">MIMSLTGYDRMCCIATNYSTTIRCIMSPLDDISIAYRFSCDELGLRLLYVLPLPTPRRASAIFDFWFAPLAIHLRPPAHTHSCRLWTYPFHVEEKVLMLHGVEFRSHLGMGTNTLSSVYKPLHEYRILRVSNSPHLCELCTMQELIIMILRQMQKGGACKHDARRHAACGQKLLPARATARRSARRGDAHGGVAREHRTSRKGSSVHPLAGRLPTSKGGGNGAMRVQEEG</sequence>
<feature type="compositionally biased region" description="Basic and acidic residues" evidence="1">
    <location>
        <begin position="185"/>
        <end position="197"/>
    </location>
</feature>
<name>A0A445MKQ0_ENSVE</name>
<proteinExistence type="predicted"/>